<comment type="caution">
    <text evidence="2">The sequence shown here is derived from an EMBL/GenBank/DDBJ whole genome shotgun (WGS) entry which is preliminary data.</text>
</comment>
<dbReference type="Proteomes" id="UP000244989">
    <property type="component" value="Unassembled WGS sequence"/>
</dbReference>
<gene>
    <name evidence="2" type="ORF">DF222_11280</name>
</gene>
<organism evidence="2 3">
    <name type="scientific">Corynebacterium yudongzhengii</name>
    <dbReference type="NCBI Taxonomy" id="2080740"/>
    <lineage>
        <taxon>Bacteria</taxon>
        <taxon>Bacillati</taxon>
        <taxon>Actinomycetota</taxon>
        <taxon>Actinomycetes</taxon>
        <taxon>Mycobacteriales</taxon>
        <taxon>Corynebacteriaceae</taxon>
        <taxon>Corynebacterium</taxon>
    </lineage>
</organism>
<evidence type="ECO:0000313" key="2">
    <source>
        <dbReference type="EMBL" id="PWC00731.1"/>
    </source>
</evidence>
<protein>
    <recommendedName>
        <fullName evidence="1">4Fe-4S Wbl-type domain-containing protein</fullName>
    </recommendedName>
</protein>
<reference evidence="3" key="1">
    <citation type="submission" date="2018-04" db="EMBL/GenBank/DDBJ databases">
        <authorList>
            <person name="Liu S."/>
            <person name="Wang Z."/>
            <person name="Li J."/>
        </authorList>
    </citation>
    <scope>NUCLEOTIDE SEQUENCE [LARGE SCALE GENOMIC DNA]</scope>
    <source>
        <strain evidence="3">2189</strain>
    </source>
</reference>
<proteinExistence type="predicted"/>
<dbReference type="KEGG" id="cyz:C3B44_02940"/>
<dbReference type="Pfam" id="PF02467">
    <property type="entry name" value="Whib"/>
    <property type="match status" value="1"/>
</dbReference>
<name>A0A2U1T411_9CORY</name>
<dbReference type="PROSITE" id="PS51674">
    <property type="entry name" value="4FE4S_WBL"/>
    <property type="match status" value="1"/>
</dbReference>
<dbReference type="EMBL" id="QEEZ01000038">
    <property type="protein sequence ID" value="PWC00731.1"/>
    <property type="molecule type" value="Genomic_DNA"/>
</dbReference>
<evidence type="ECO:0000259" key="1">
    <source>
        <dbReference type="PROSITE" id="PS51674"/>
    </source>
</evidence>
<accession>A0A2U1T411</accession>
<dbReference type="InterPro" id="IPR034768">
    <property type="entry name" value="4FE4S_WBL"/>
</dbReference>
<feature type="domain" description="4Fe-4S Wbl-type" evidence="1">
    <location>
        <begin position="81"/>
        <end position="148"/>
    </location>
</feature>
<dbReference type="AlphaFoldDB" id="A0A2U1T411"/>
<keyword evidence="3" id="KW-1185">Reference proteome</keyword>
<sequence>MLASPVTGQAMTVWISLSPSVSSATSRPNPNTPRVRGILVGAYQRLNERIGAVMSAGHDRHSGPYYFPPEPLPRPLIEEGLCSVDGVWPDGLWDFSVANESLRQRKERRALAVTVCKQCSVQQLCADYAARNRQCGVWGGTVFHPSRTEGGEDKWENADAPAA</sequence>
<dbReference type="RefSeq" id="WP_108431057.1">
    <property type="nucleotide sequence ID" value="NZ_QEEZ01000038.1"/>
</dbReference>
<evidence type="ECO:0000313" key="3">
    <source>
        <dbReference type="Proteomes" id="UP000244989"/>
    </source>
</evidence>